<proteinExistence type="predicted"/>
<protein>
    <submittedName>
        <fullName evidence="1">Hydroxyethylthiazole kinase-like sugar kinase family protein</fullName>
    </submittedName>
</protein>
<sequence>MKMGKKIAAAAVIAAVLVGAIGQLEETEVKAATASQAEAKPMAVPVILPPL</sequence>
<keyword evidence="1" id="KW-0418">Kinase</keyword>
<accession>A0A7W8FT79</accession>
<gene>
    <name evidence="1" type="ORF">HNQ44_001195</name>
</gene>
<evidence type="ECO:0000313" key="1">
    <source>
        <dbReference type="EMBL" id="MBB5179771.1"/>
    </source>
</evidence>
<comment type="caution">
    <text evidence="1">The sequence shown here is derived from an EMBL/GenBank/DDBJ whole genome shotgun (WGS) entry which is preliminary data.</text>
</comment>
<dbReference type="EMBL" id="JACHHE010000003">
    <property type="protein sequence ID" value="MBB5179771.1"/>
    <property type="molecule type" value="Genomic_DNA"/>
</dbReference>
<dbReference type="AlphaFoldDB" id="A0A7W8FT79"/>
<dbReference type="RefSeq" id="WP_158290602.1">
    <property type="nucleotide sequence ID" value="NZ_JACHHE010000003.1"/>
</dbReference>
<evidence type="ECO:0000313" key="2">
    <source>
        <dbReference type="Proteomes" id="UP000525923"/>
    </source>
</evidence>
<keyword evidence="2" id="KW-1185">Reference proteome</keyword>
<dbReference type="GO" id="GO:0016301">
    <property type="term" value="F:kinase activity"/>
    <property type="evidence" value="ECO:0007669"/>
    <property type="project" value="UniProtKB-KW"/>
</dbReference>
<keyword evidence="1" id="KW-0808">Transferase</keyword>
<reference evidence="1 2" key="1">
    <citation type="submission" date="2020-08" db="EMBL/GenBank/DDBJ databases">
        <title>Genomic Encyclopedia of Type Strains, Phase IV (KMG-IV): sequencing the most valuable type-strain genomes for metagenomic binning, comparative biology and taxonomic classification.</title>
        <authorList>
            <person name="Goeker M."/>
        </authorList>
    </citation>
    <scope>NUCLEOTIDE SEQUENCE [LARGE SCALE GENOMIC DNA]</scope>
    <source>
        <strain evidence="1 2">DSM 15895</strain>
    </source>
</reference>
<name>A0A7W8FT79_9BACL</name>
<dbReference type="Proteomes" id="UP000525923">
    <property type="component" value="Unassembled WGS sequence"/>
</dbReference>
<organism evidence="1 2">
    <name type="scientific">Planococcus koreensis</name>
    <dbReference type="NCBI Taxonomy" id="112331"/>
    <lineage>
        <taxon>Bacteria</taxon>
        <taxon>Bacillati</taxon>
        <taxon>Bacillota</taxon>
        <taxon>Bacilli</taxon>
        <taxon>Bacillales</taxon>
        <taxon>Caryophanaceae</taxon>
        <taxon>Planococcus</taxon>
    </lineage>
</organism>